<dbReference type="EMBL" id="CP078073">
    <property type="protein sequence ID" value="QXL89552.1"/>
    <property type="molecule type" value="Genomic_DNA"/>
</dbReference>
<dbReference type="AlphaFoldDB" id="A0A975TYK2"/>
<evidence type="ECO:0000313" key="4">
    <source>
        <dbReference type="EMBL" id="MBY4892827.1"/>
    </source>
</evidence>
<protein>
    <submittedName>
        <fullName evidence="5">SPOR domain-containing protein</fullName>
    </submittedName>
</protein>
<dbReference type="Pfam" id="PF05036">
    <property type="entry name" value="SPOR"/>
    <property type="match status" value="1"/>
</dbReference>
<sequence length="397" mass="40414">MPNKKWHLAMVLSLSAGLAIPGATLAQGIPAEIPSSSYTGDQYVDSRGCVFVRVGFGAATEWVPRVGRDRNQVCGMAPTTGVARTQPDLTADSSVTIIGGATPAPAPAPAAAPAAPAPAPVVRTAPVVAAAPAPAPAPVVVPQVQTAPVTIQAPAVTTGCPNLPAAHQPYFSGEDVRCGPQANFPGYVVEPQSRLGGVGGDAQPRTGTPRSFALSAPPPGYELAWDDGRLNPYRGIGTPEGEAQMAQVWTNTVPRQIASVPLTRGTQVLTRRQAAAAALAARGDAYVAPEITGVPTGTPGTRARAPLDAAPSAPANEVRVGANHRHVLAGTFQGQGVATSAYTRLAAAGLPARIGQVQRQGQTLYVVMAGPYGDPQSLGRALVQTRGAGFTGAITRN</sequence>
<accession>A0A975TYK2</accession>
<evidence type="ECO:0000256" key="1">
    <source>
        <dbReference type="SAM" id="MobiDB-lite"/>
    </source>
</evidence>
<evidence type="ECO:0000259" key="3">
    <source>
        <dbReference type="PROSITE" id="PS51724"/>
    </source>
</evidence>
<name>A0A975TYK2_9RHOB</name>
<dbReference type="EMBL" id="JAIMBW010000001">
    <property type="protein sequence ID" value="MBY4892827.1"/>
    <property type="molecule type" value="Genomic_DNA"/>
</dbReference>
<evidence type="ECO:0000313" key="5">
    <source>
        <dbReference type="EMBL" id="QXL89552.1"/>
    </source>
</evidence>
<dbReference type="RefSeq" id="WP_257892585.1">
    <property type="nucleotide sequence ID" value="NZ_JAIMBW010000001.1"/>
</dbReference>
<dbReference type="Proteomes" id="UP000693972">
    <property type="component" value="Unassembled WGS sequence"/>
</dbReference>
<evidence type="ECO:0000256" key="2">
    <source>
        <dbReference type="SAM" id="SignalP"/>
    </source>
</evidence>
<dbReference type="InterPro" id="IPR007730">
    <property type="entry name" value="SPOR-like_dom"/>
</dbReference>
<proteinExistence type="predicted"/>
<gene>
    <name evidence="4" type="ORF">KUL25_08625</name>
    <name evidence="5" type="ORF">KUL25_08630</name>
</gene>
<evidence type="ECO:0000313" key="6">
    <source>
        <dbReference type="Proteomes" id="UP000693972"/>
    </source>
</evidence>
<feature type="region of interest" description="Disordered" evidence="1">
    <location>
        <begin position="197"/>
        <end position="217"/>
    </location>
</feature>
<dbReference type="SUPFAM" id="SSF110997">
    <property type="entry name" value="Sporulation related repeat"/>
    <property type="match status" value="1"/>
</dbReference>
<reference evidence="5 6" key="1">
    <citation type="submission" date="2021-07" db="EMBL/GenBank/DDBJ databases">
        <title>Karlodiniumbacter phycospheric gen. nov., sp. nov., a phycosphere bacterium isolated from karlodinium veneficum.</title>
        <authorList>
            <person name="Peng Y."/>
            <person name="Jiang L."/>
            <person name="Lee J."/>
        </authorList>
    </citation>
    <scope>NUCLEOTIDE SEQUENCE</scope>
    <source>
        <strain evidence="5 6">N5</strain>
    </source>
</reference>
<keyword evidence="6" id="KW-1185">Reference proteome</keyword>
<feature type="signal peptide" evidence="2">
    <location>
        <begin position="1"/>
        <end position="26"/>
    </location>
</feature>
<dbReference type="Gene3D" id="3.30.70.1070">
    <property type="entry name" value="Sporulation related repeat"/>
    <property type="match status" value="1"/>
</dbReference>
<keyword evidence="2" id="KW-0732">Signal</keyword>
<dbReference type="InterPro" id="IPR036680">
    <property type="entry name" value="SPOR-like_sf"/>
</dbReference>
<dbReference type="PROSITE" id="PS51724">
    <property type="entry name" value="SPOR"/>
    <property type="match status" value="1"/>
</dbReference>
<dbReference type="GO" id="GO:0042834">
    <property type="term" value="F:peptidoglycan binding"/>
    <property type="evidence" value="ECO:0007669"/>
    <property type="project" value="InterPro"/>
</dbReference>
<feature type="chain" id="PRO_5036764983" evidence="2">
    <location>
        <begin position="27"/>
        <end position="397"/>
    </location>
</feature>
<feature type="domain" description="SPOR" evidence="3">
    <location>
        <begin position="319"/>
        <end position="397"/>
    </location>
</feature>
<organism evidence="5">
    <name type="scientific">Gymnodinialimonas phycosphaerae</name>
    <dbReference type="NCBI Taxonomy" id="2841589"/>
    <lineage>
        <taxon>Bacteria</taxon>
        <taxon>Pseudomonadati</taxon>
        <taxon>Pseudomonadota</taxon>
        <taxon>Alphaproteobacteria</taxon>
        <taxon>Rhodobacterales</taxon>
        <taxon>Paracoccaceae</taxon>
        <taxon>Gymnodinialimonas</taxon>
    </lineage>
</organism>